<feature type="domain" description="Rho-GAP" evidence="3">
    <location>
        <begin position="1"/>
        <end position="152"/>
    </location>
</feature>
<feature type="compositionally biased region" description="Polar residues" evidence="2">
    <location>
        <begin position="301"/>
        <end position="313"/>
    </location>
</feature>
<feature type="region of interest" description="Disordered" evidence="2">
    <location>
        <begin position="301"/>
        <end position="361"/>
    </location>
</feature>
<dbReference type="Pfam" id="PF00620">
    <property type="entry name" value="RhoGAP"/>
    <property type="match status" value="1"/>
</dbReference>
<dbReference type="EMBL" id="SUNJ01011209">
    <property type="protein sequence ID" value="TPP59061.1"/>
    <property type="molecule type" value="Genomic_DNA"/>
</dbReference>
<dbReference type="GO" id="GO:0005096">
    <property type="term" value="F:GTPase activator activity"/>
    <property type="evidence" value="ECO:0007669"/>
    <property type="project" value="UniProtKB-KW"/>
</dbReference>
<feature type="compositionally biased region" description="Basic and acidic residues" evidence="2">
    <location>
        <begin position="327"/>
        <end position="344"/>
    </location>
</feature>
<evidence type="ECO:0000259" key="3">
    <source>
        <dbReference type="PROSITE" id="PS50238"/>
    </source>
</evidence>
<feature type="compositionally biased region" description="Polar residues" evidence="2">
    <location>
        <begin position="171"/>
        <end position="186"/>
    </location>
</feature>
<dbReference type="AlphaFoldDB" id="A0A504YEW4"/>
<protein>
    <submittedName>
        <fullName evidence="4">3bp-1 rhogap</fullName>
    </submittedName>
</protein>
<comment type="caution">
    <text evidence="4">The sequence shown here is derived from an EMBL/GenBank/DDBJ whole genome shotgun (WGS) entry which is preliminary data.</text>
</comment>
<dbReference type="STRING" id="46835.A0A504YEW4"/>
<evidence type="ECO:0000256" key="2">
    <source>
        <dbReference type="SAM" id="MobiDB-lite"/>
    </source>
</evidence>
<dbReference type="Gene3D" id="1.10.555.10">
    <property type="entry name" value="Rho GTPase activation protein"/>
    <property type="match status" value="1"/>
</dbReference>
<evidence type="ECO:0000313" key="5">
    <source>
        <dbReference type="Proteomes" id="UP000316759"/>
    </source>
</evidence>
<dbReference type="PROSITE" id="PS50238">
    <property type="entry name" value="RHOGAP"/>
    <property type="match status" value="1"/>
</dbReference>
<keyword evidence="5" id="KW-1185">Reference proteome</keyword>
<dbReference type="SMART" id="SM00324">
    <property type="entry name" value="RhoGAP"/>
    <property type="match status" value="1"/>
</dbReference>
<dbReference type="PANTHER" id="PTHR15228:SF25">
    <property type="entry name" value="F-BAR DOMAIN-CONTAINING PROTEIN"/>
    <property type="match status" value="1"/>
</dbReference>
<dbReference type="Proteomes" id="UP000316759">
    <property type="component" value="Unassembled WGS sequence"/>
</dbReference>
<reference evidence="4 5" key="1">
    <citation type="submission" date="2019-04" db="EMBL/GenBank/DDBJ databases">
        <title>Annotation for the trematode Fasciola gigantica.</title>
        <authorList>
            <person name="Choi Y.-J."/>
        </authorList>
    </citation>
    <scope>NUCLEOTIDE SEQUENCE [LARGE SCALE GENOMIC DNA]</scope>
    <source>
        <strain evidence="4">Uganda_cow_1</strain>
    </source>
</reference>
<dbReference type="InterPro" id="IPR008936">
    <property type="entry name" value="Rho_GTPase_activation_prot"/>
</dbReference>
<sequence>MEPDDELFEACDPITIASALKQYLNSLPEPLITFAVAERWAESLKTPGSGSLELIEASVRKMPTDFRHNLAYLCLFLHKVASYSAVNKMTPDNLSIVLAPNLYRLRSTEATAPSPNEPHGSSNLVKSLDFLHMSGPGIKLVNLLITNADTLFAEDKVYLIHLTEEHLNCNAPRTHSRSPSNASLTETRPPKPVGPRLYPVILDDTVQQPTEPSQNPSTTASAIGFVIQDTSDLDLGNQRTSPDDSSHLQPKTAVTTPIKPSRKKTIAPRPPFPPPLPPPLMGAMTTLTPQLGSASELNIHESSGVHQSSTEEQMSAYPACLPVQPSHSEEIRSKSPNRMDECDQLKAPPKRPPRPPVTMPR</sequence>
<evidence type="ECO:0000313" key="4">
    <source>
        <dbReference type="EMBL" id="TPP59061.1"/>
    </source>
</evidence>
<dbReference type="InterPro" id="IPR051025">
    <property type="entry name" value="RhoGAP"/>
</dbReference>
<dbReference type="InterPro" id="IPR000198">
    <property type="entry name" value="RhoGAP_dom"/>
</dbReference>
<accession>A0A504YEW4</accession>
<dbReference type="GO" id="GO:0007165">
    <property type="term" value="P:signal transduction"/>
    <property type="evidence" value="ECO:0007669"/>
    <property type="project" value="InterPro"/>
</dbReference>
<name>A0A504YEW4_FASGI</name>
<dbReference type="PANTHER" id="PTHR15228">
    <property type="entry name" value="SPERMATHECAL PHYSIOLOGY VARIANT"/>
    <property type="match status" value="1"/>
</dbReference>
<organism evidence="4 5">
    <name type="scientific">Fasciola gigantica</name>
    <name type="common">Giant liver fluke</name>
    <dbReference type="NCBI Taxonomy" id="46835"/>
    <lineage>
        <taxon>Eukaryota</taxon>
        <taxon>Metazoa</taxon>
        <taxon>Spiralia</taxon>
        <taxon>Lophotrochozoa</taxon>
        <taxon>Platyhelminthes</taxon>
        <taxon>Trematoda</taxon>
        <taxon>Digenea</taxon>
        <taxon>Plagiorchiida</taxon>
        <taxon>Echinostomata</taxon>
        <taxon>Echinostomatoidea</taxon>
        <taxon>Fasciolidae</taxon>
        <taxon>Fasciola</taxon>
    </lineage>
</organism>
<evidence type="ECO:0000256" key="1">
    <source>
        <dbReference type="ARBA" id="ARBA00022468"/>
    </source>
</evidence>
<dbReference type="GO" id="GO:0051056">
    <property type="term" value="P:regulation of small GTPase mediated signal transduction"/>
    <property type="evidence" value="ECO:0007669"/>
    <property type="project" value="UniProtKB-ARBA"/>
</dbReference>
<feature type="region of interest" description="Disordered" evidence="2">
    <location>
        <begin position="170"/>
        <end position="197"/>
    </location>
</feature>
<dbReference type="SUPFAM" id="SSF48350">
    <property type="entry name" value="GTPase activation domain, GAP"/>
    <property type="match status" value="1"/>
</dbReference>
<proteinExistence type="predicted"/>
<gene>
    <name evidence="4" type="ORF">FGIG_08396</name>
</gene>
<dbReference type="OrthoDB" id="19923at2759"/>
<keyword evidence="1" id="KW-0343">GTPase activation</keyword>
<feature type="region of interest" description="Disordered" evidence="2">
    <location>
        <begin position="233"/>
        <end position="272"/>
    </location>
</feature>